<accession>A0ABY6TY02</accession>
<name>A0ABY6TY02_BIOOC</name>
<dbReference type="Proteomes" id="UP000766486">
    <property type="component" value="Unassembled WGS sequence"/>
</dbReference>
<dbReference type="EMBL" id="CABFNS010000709">
    <property type="protein sequence ID" value="VUC23587.1"/>
    <property type="molecule type" value="Genomic_DNA"/>
</dbReference>
<sequence length="89" mass="9333">MPTFTFSPTAEVTPTILSASSIHAKPIDAYVDAAIKPSSPESPSGSWIATVGALPQANPDDLQQDRRAVLHLTKGELGTYLGSVDLGRV</sequence>
<protein>
    <submittedName>
        <fullName evidence="1">Uncharacterized protein</fullName>
    </submittedName>
</protein>
<comment type="caution">
    <text evidence="1">The sequence shown here is derived from an EMBL/GenBank/DDBJ whole genome shotgun (WGS) entry which is preliminary data.</text>
</comment>
<organism evidence="1 2">
    <name type="scientific">Bionectria ochroleuca</name>
    <name type="common">Gliocladium roseum</name>
    <dbReference type="NCBI Taxonomy" id="29856"/>
    <lineage>
        <taxon>Eukaryota</taxon>
        <taxon>Fungi</taxon>
        <taxon>Dikarya</taxon>
        <taxon>Ascomycota</taxon>
        <taxon>Pezizomycotina</taxon>
        <taxon>Sordariomycetes</taxon>
        <taxon>Hypocreomycetidae</taxon>
        <taxon>Hypocreales</taxon>
        <taxon>Bionectriaceae</taxon>
        <taxon>Clonostachys</taxon>
    </lineage>
</organism>
<gene>
    <name evidence="1" type="ORF">CLO192961_LOCUS120479</name>
</gene>
<keyword evidence="2" id="KW-1185">Reference proteome</keyword>
<evidence type="ECO:0000313" key="1">
    <source>
        <dbReference type="EMBL" id="VUC23587.1"/>
    </source>
</evidence>
<proteinExistence type="predicted"/>
<reference evidence="1 2" key="1">
    <citation type="submission" date="2019-06" db="EMBL/GenBank/DDBJ databases">
        <authorList>
            <person name="Broberg M."/>
        </authorList>
    </citation>
    <scope>NUCLEOTIDE SEQUENCE [LARGE SCALE GENOMIC DNA]</scope>
</reference>
<evidence type="ECO:0000313" key="2">
    <source>
        <dbReference type="Proteomes" id="UP000766486"/>
    </source>
</evidence>